<name>A0A444ZEF6_ARAHY</name>
<evidence type="ECO:0000313" key="2">
    <source>
        <dbReference type="EMBL" id="RYR12576.1"/>
    </source>
</evidence>
<dbReference type="Proteomes" id="UP000289738">
    <property type="component" value="Chromosome B04"/>
</dbReference>
<accession>A0A444ZEF6</accession>
<evidence type="ECO:0000259" key="1">
    <source>
        <dbReference type="Pfam" id="PF13966"/>
    </source>
</evidence>
<protein>
    <recommendedName>
        <fullName evidence="1">Reverse transcriptase zinc-binding domain-containing protein</fullName>
    </recommendedName>
</protein>
<feature type="domain" description="Reverse transcriptase zinc-binding" evidence="1">
    <location>
        <begin position="53"/>
        <end position="122"/>
    </location>
</feature>
<dbReference type="InterPro" id="IPR026960">
    <property type="entry name" value="RVT-Znf"/>
</dbReference>
<proteinExistence type="predicted"/>
<dbReference type="EMBL" id="SDMP01000014">
    <property type="protein sequence ID" value="RYR12576.1"/>
    <property type="molecule type" value="Genomic_DNA"/>
</dbReference>
<dbReference type="Pfam" id="PF13966">
    <property type="entry name" value="zf-RVT"/>
    <property type="match status" value="1"/>
</dbReference>
<gene>
    <name evidence="2" type="ORF">Ahy_B04g070056</name>
</gene>
<dbReference type="AlphaFoldDB" id="A0A444ZEF6"/>
<dbReference type="STRING" id="3818.A0A444ZEF6"/>
<sequence length="205" mass="24554">MTNRISLIKIEEGDDHLFWDRTKSEKYEVSLGYQIAYLFYHSPIDYCPELMQHKNTWLELWKMPLLPKIKFFLWRCLHEKLPVLENLHRRIHTISPLCRRCNLSPKTISHCLFFCQKSKEAWDRSSLPGLVCGDGSFSFWRTWSESVGKLKRRRSNNRNFQMLAIMCWQIWKSRNRLIFENDTEGIEQILTSASNLLQDMQCHIP</sequence>
<reference evidence="2 3" key="1">
    <citation type="submission" date="2019-01" db="EMBL/GenBank/DDBJ databases">
        <title>Sequencing of cultivated peanut Arachis hypogaea provides insights into genome evolution and oil improvement.</title>
        <authorList>
            <person name="Chen X."/>
        </authorList>
    </citation>
    <scope>NUCLEOTIDE SEQUENCE [LARGE SCALE GENOMIC DNA]</scope>
    <source>
        <strain evidence="3">cv. Fuhuasheng</strain>
        <tissue evidence="2">Leaves</tissue>
    </source>
</reference>
<evidence type="ECO:0000313" key="3">
    <source>
        <dbReference type="Proteomes" id="UP000289738"/>
    </source>
</evidence>
<keyword evidence="3" id="KW-1185">Reference proteome</keyword>
<organism evidence="2 3">
    <name type="scientific">Arachis hypogaea</name>
    <name type="common">Peanut</name>
    <dbReference type="NCBI Taxonomy" id="3818"/>
    <lineage>
        <taxon>Eukaryota</taxon>
        <taxon>Viridiplantae</taxon>
        <taxon>Streptophyta</taxon>
        <taxon>Embryophyta</taxon>
        <taxon>Tracheophyta</taxon>
        <taxon>Spermatophyta</taxon>
        <taxon>Magnoliopsida</taxon>
        <taxon>eudicotyledons</taxon>
        <taxon>Gunneridae</taxon>
        <taxon>Pentapetalae</taxon>
        <taxon>rosids</taxon>
        <taxon>fabids</taxon>
        <taxon>Fabales</taxon>
        <taxon>Fabaceae</taxon>
        <taxon>Papilionoideae</taxon>
        <taxon>50 kb inversion clade</taxon>
        <taxon>dalbergioids sensu lato</taxon>
        <taxon>Dalbergieae</taxon>
        <taxon>Pterocarpus clade</taxon>
        <taxon>Arachis</taxon>
    </lineage>
</organism>
<comment type="caution">
    <text evidence="2">The sequence shown here is derived from an EMBL/GenBank/DDBJ whole genome shotgun (WGS) entry which is preliminary data.</text>
</comment>